<dbReference type="HOGENOM" id="CLU_877185_0_0_1"/>
<keyword evidence="6" id="KW-0539">Nucleus</keyword>
<dbReference type="GeneID" id="27350837"/>
<dbReference type="Pfam" id="PF04082">
    <property type="entry name" value="Fungal_trans"/>
    <property type="match status" value="1"/>
</dbReference>
<dbReference type="RefSeq" id="XP_016243665.1">
    <property type="nucleotide sequence ID" value="XM_016399103.1"/>
</dbReference>
<reference evidence="9 10" key="1">
    <citation type="submission" date="2015-01" db="EMBL/GenBank/DDBJ databases">
        <title>The Genome Sequence of Cladophialophora immunda CBS83496.</title>
        <authorList>
            <consortium name="The Broad Institute Genomics Platform"/>
            <person name="Cuomo C."/>
            <person name="de Hoog S."/>
            <person name="Gorbushina A."/>
            <person name="Stielow B."/>
            <person name="Teixiera M."/>
            <person name="Abouelleil A."/>
            <person name="Chapman S.B."/>
            <person name="Priest M."/>
            <person name="Young S.K."/>
            <person name="Wortman J."/>
            <person name="Nusbaum C."/>
            <person name="Birren B."/>
        </authorList>
    </citation>
    <scope>NUCLEOTIDE SEQUENCE [LARGE SCALE GENOMIC DNA]</scope>
    <source>
        <strain evidence="9 10">CBS 83496</strain>
    </source>
</reference>
<evidence type="ECO:0000259" key="8">
    <source>
        <dbReference type="Pfam" id="PF04082"/>
    </source>
</evidence>
<dbReference type="VEuPathDB" id="FungiDB:PV07_11643"/>
<accession>A0A0D2CIR2</accession>
<dbReference type="PANTHER" id="PTHR31313:SF77">
    <property type="entry name" value="ZN(II)2CYS6 TRANSCRIPTION FACTOR (EUROFUNG)"/>
    <property type="match status" value="1"/>
</dbReference>
<feature type="compositionally biased region" description="Gly residues" evidence="7">
    <location>
        <begin position="15"/>
        <end position="30"/>
    </location>
</feature>
<evidence type="ECO:0000313" key="9">
    <source>
        <dbReference type="EMBL" id="KIW23449.1"/>
    </source>
</evidence>
<feature type="region of interest" description="Disordered" evidence="7">
    <location>
        <begin position="1"/>
        <end position="46"/>
    </location>
</feature>
<keyword evidence="3" id="KW-0805">Transcription regulation</keyword>
<evidence type="ECO:0000313" key="10">
    <source>
        <dbReference type="Proteomes" id="UP000054466"/>
    </source>
</evidence>
<dbReference type="STRING" id="569365.A0A0D2CIR2"/>
<evidence type="ECO:0000256" key="2">
    <source>
        <dbReference type="ARBA" id="ARBA00022833"/>
    </source>
</evidence>
<evidence type="ECO:0000256" key="5">
    <source>
        <dbReference type="ARBA" id="ARBA00023163"/>
    </source>
</evidence>
<dbReference type="InterPro" id="IPR007219">
    <property type="entry name" value="XnlR_reg_dom"/>
</dbReference>
<keyword evidence="2" id="KW-0862">Zinc</keyword>
<keyword evidence="1" id="KW-0479">Metal-binding</keyword>
<proteinExistence type="predicted"/>
<feature type="compositionally biased region" description="Basic and acidic residues" evidence="7">
    <location>
        <begin position="281"/>
        <end position="295"/>
    </location>
</feature>
<evidence type="ECO:0000256" key="7">
    <source>
        <dbReference type="SAM" id="MobiDB-lite"/>
    </source>
</evidence>
<evidence type="ECO:0000256" key="4">
    <source>
        <dbReference type="ARBA" id="ARBA00023125"/>
    </source>
</evidence>
<dbReference type="AlphaFoldDB" id="A0A0D2CIR2"/>
<dbReference type="OrthoDB" id="4139475at2759"/>
<evidence type="ECO:0000256" key="3">
    <source>
        <dbReference type="ARBA" id="ARBA00023015"/>
    </source>
</evidence>
<sequence>MDKRDSVRRLAGRIDYGGGRPLSMKNGGGRTTHDDNGRPHYYGPSSNHAFTQSSTSYLLQPSLRSVRQYGDPSLRRAGLKWSGDIRIEKQLTELFFKWHNAICNEVNECVYRREKEIYDHGQDSLFYSPTLQNAILAIGACYTTRTIPGIPGDSSEFFAKRAKTLLEIELDKPTFATLEAISLISSHEMVNARESSGWLYSGGISVHLVTDMGLHLDLEPNLEPSLQPHDLSGARKLSQEIFWANYWLNIQWSLYLGRPSLMTKLGCTTRKPEVVSIPNMPRHEPARDRSERQPEDCQNPAYNVAVYIYRLASIMGKIADTVYGGVPSTIRSHDNAIQAITSELEQWKKNLPPEVDIDLDKNGNMETQVIYGSSILQLQ</sequence>
<dbReference type="GO" id="GO:0006351">
    <property type="term" value="P:DNA-templated transcription"/>
    <property type="evidence" value="ECO:0007669"/>
    <property type="project" value="InterPro"/>
</dbReference>
<dbReference type="CDD" id="cd12148">
    <property type="entry name" value="fungal_TF_MHR"/>
    <property type="match status" value="1"/>
</dbReference>
<dbReference type="Proteomes" id="UP000054466">
    <property type="component" value="Unassembled WGS sequence"/>
</dbReference>
<keyword evidence="4" id="KW-0238">DNA-binding</keyword>
<gene>
    <name evidence="9" type="ORF">PV07_11643</name>
</gene>
<feature type="domain" description="Xylanolytic transcriptional activator regulatory" evidence="8">
    <location>
        <begin position="94"/>
        <end position="349"/>
    </location>
</feature>
<name>A0A0D2CIR2_9EURO</name>
<dbReference type="EMBL" id="KN847046">
    <property type="protein sequence ID" value="KIW23449.1"/>
    <property type="molecule type" value="Genomic_DNA"/>
</dbReference>
<dbReference type="GO" id="GO:0003677">
    <property type="term" value="F:DNA binding"/>
    <property type="evidence" value="ECO:0007669"/>
    <property type="project" value="UniProtKB-KW"/>
</dbReference>
<keyword evidence="10" id="KW-1185">Reference proteome</keyword>
<evidence type="ECO:0000256" key="1">
    <source>
        <dbReference type="ARBA" id="ARBA00022723"/>
    </source>
</evidence>
<dbReference type="PANTHER" id="PTHR31313">
    <property type="entry name" value="TY1 ENHANCER ACTIVATOR"/>
    <property type="match status" value="1"/>
</dbReference>
<dbReference type="InterPro" id="IPR051615">
    <property type="entry name" value="Transcr_Regulatory_Elem"/>
</dbReference>
<feature type="region of interest" description="Disordered" evidence="7">
    <location>
        <begin position="277"/>
        <end position="296"/>
    </location>
</feature>
<evidence type="ECO:0000256" key="6">
    <source>
        <dbReference type="ARBA" id="ARBA00023242"/>
    </source>
</evidence>
<organism evidence="9 10">
    <name type="scientific">Cladophialophora immunda</name>
    <dbReference type="NCBI Taxonomy" id="569365"/>
    <lineage>
        <taxon>Eukaryota</taxon>
        <taxon>Fungi</taxon>
        <taxon>Dikarya</taxon>
        <taxon>Ascomycota</taxon>
        <taxon>Pezizomycotina</taxon>
        <taxon>Eurotiomycetes</taxon>
        <taxon>Chaetothyriomycetidae</taxon>
        <taxon>Chaetothyriales</taxon>
        <taxon>Herpotrichiellaceae</taxon>
        <taxon>Cladophialophora</taxon>
    </lineage>
</organism>
<keyword evidence="5" id="KW-0804">Transcription</keyword>
<protein>
    <recommendedName>
        <fullName evidence="8">Xylanolytic transcriptional activator regulatory domain-containing protein</fullName>
    </recommendedName>
</protein>
<dbReference type="GO" id="GO:0008270">
    <property type="term" value="F:zinc ion binding"/>
    <property type="evidence" value="ECO:0007669"/>
    <property type="project" value="InterPro"/>
</dbReference>